<dbReference type="Proteomes" id="UP000001072">
    <property type="component" value="Unassembled WGS sequence"/>
</dbReference>
<dbReference type="VEuPathDB" id="FungiDB:MELLADRAFT_105161"/>
<dbReference type="InParanoid" id="F4RGU0"/>
<dbReference type="RefSeq" id="XP_007408533.1">
    <property type="nucleotide sequence ID" value="XM_007408471.1"/>
</dbReference>
<organism evidence="3">
    <name type="scientific">Melampsora larici-populina (strain 98AG31 / pathotype 3-4-7)</name>
    <name type="common">Poplar leaf rust fungus</name>
    <dbReference type="NCBI Taxonomy" id="747676"/>
    <lineage>
        <taxon>Eukaryota</taxon>
        <taxon>Fungi</taxon>
        <taxon>Dikarya</taxon>
        <taxon>Basidiomycota</taxon>
        <taxon>Pucciniomycotina</taxon>
        <taxon>Pucciniomycetes</taxon>
        <taxon>Pucciniales</taxon>
        <taxon>Melampsoraceae</taxon>
        <taxon>Melampsora</taxon>
    </lineage>
</organism>
<dbReference type="GeneID" id="18922517"/>
<feature type="region of interest" description="Disordered" evidence="1">
    <location>
        <begin position="184"/>
        <end position="275"/>
    </location>
</feature>
<reference evidence="3" key="1">
    <citation type="journal article" date="2011" name="Proc. Natl. Acad. Sci. U.S.A.">
        <title>Obligate biotrophy features unraveled by the genomic analysis of rust fungi.</title>
        <authorList>
            <person name="Duplessis S."/>
            <person name="Cuomo C.A."/>
            <person name="Lin Y.-C."/>
            <person name="Aerts A."/>
            <person name="Tisserant E."/>
            <person name="Veneault-Fourrey C."/>
            <person name="Joly D.L."/>
            <person name="Hacquard S."/>
            <person name="Amselem J."/>
            <person name="Cantarel B.L."/>
            <person name="Chiu R."/>
            <person name="Coutinho P.M."/>
            <person name="Feau N."/>
            <person name="Field M."/>
            <person name="Frey P."/>
            <person name="Gelhaye E."/>
            <person name="Goldberg J."/>
            <person name="Grabherr M.G."/>
            <person name="Kodira C.D."/>
            <person name="Kohler A."/>
            <person name="Kuees U."/>
            <person name="Lindquist E.A."/>
            <person name="Lucas S.M."/>
            <person name="Mago R."/>
            <person name="Mauceli E."/>
            <person name="Morin E."/>
            <person name="Murat C."/>
            <person name="Pangilinan J.L."/>
            <person name="Park R."/>
            <person name="Pearson M."/>
            <person name="Quesneville H."/>
            <person name="Rouhier N."/>
            <person name="Sakthikumar S."/>
            <person name="Salamov A.A."/>
            <person name="Schmutz J."/>
            <person name="Selles B."/>
            <person name="Shapiro H."/>
            <person name="Tanguay P."/>
            <person name="Tuskan G.A."/>
            <person name="Henrissat B."/>
            <person name="Van de Peer Y."/>
            <person name="Rouze P."/>
            <person name="Ellis J.G."/>
            <person name="Dodds P.N."/>
            <person name="Schein J.E."/>
            <person name="Zhong S."/>
            <person name="Hamelin R.C."/>
            <person name="Grigoriev I.V."/>
            <person name="Szabo L.J."/>
            <person name="Martin F."/>
        </authorList>
    </citation>
    <scope>NUCLEOTIDE SEQUENCE [LARGE SCALE GENOMIC DNA]</scope>
    <source>
        <strain evidence="3">98AG31 / pathotype 3-4-7</strain>
    </source>
</reference>
<feature type="compositionally biased region" description="Low complexity" evidence="1">
    <location>
        <begin position="43"/>
        <end position="67"/>
    </location>
</feature>
<dbReference type="KEGG" id="mlr:MELLADRAFT_105161"/>
<feature type="region of interest" description="Disordered" evidence="1">
    <location>
        <begin position="1"/>
        <end position="118"/>
    </location>
</feature>
<feature type="compositionally biased region" description="Basic and acidic residues" evidence="1">
    <location>
        <begin position="19"/>
        <end position="34"/>
    </location>
</feature>
<protein>
    <submittedName>
        <fullName evidence="2">Uncharacterized protein</fullName>
    </submittedName>
</protein>
<feature type="compositionally biased region" description="Basic and acidic residues" evidence="1">
    <location>
        <begin position="246"/>
        <end position="259"/>
    </location>
</feature>
<gene>
    <name evidence="2" type="ORF">MELLADRAFT_105161</name>
</gene>
<name>F4RGU0_MELLP</name>
<dbReference type="EMBL" id="GL883101">
    <property type="protein sequence ID" value="EGG08335.1"/>
    <property type="molecule type" value="Genomic_DNA"/>
</dbReference>
<accession>F4RGU0</accession>
<feature type="compositionally biased region" description="Basic and acidic residues" evidence="1">
    <location>
        <begin position="190"/>
        <end position="204"/>
    </location>
</feature>
<evidence type="ECO:0000313" key="2">
    <source>
        <dbReference type="EMBL" id="EGG08335.1"/>
    </source>
</evidence>
<dbReference type="AlphaFoldDB" id="F4RGU0"/>
<evidence type="ECO:0000313" key="3">
    <source>
        <dbReference type="Proteomes" id="UP000001072"/>
    </source>
</evidence>
<proteinExistence type="predicted"/>
<keyword evidence="3" id="KW-1185">Reference proteome</keyword>
<dbReference type="HOGENOM" id="CLU_072118_0_0_1"/>
<sequence>MVVAAGTKIKIVNKQKTTLKVETHSKKKSNKDEGTSNDTQPEQQSNGQSQDKQQQEAQAQLEASTSSGQPGGKEGPLHPPERFLTSRMSPTPKGALCSKTFDPGLVDQESHPDNNNNPLHTVEQMQNDGDAKRAKWMELTEHEYYYSNPDRAEEMLRVLNGMYGGAHPTQAEQDHITTNVVNNVPRKWARNPEETETANRRELSPEVTVKSPRTKSLVTGGKRKSKSKTGVVLVKQVAKGKKRKTKDQEEKVKKADKVDSNTLSGKKCTRDNKPN</sequence>
<evidence type="ECO:0000256" key="1">
    <source>
        <dbReference type="SAM" id="MobiDB-lite"/>
    </source>
</evidence>